<keyword evidence="2" id="KW-0808">Transferase</keyword>
<evidence type="ECO:0000259" key="1">
    <source>
        <dbReference type="Pfam" id="PF08242"/>
    </source>
</evidence>
<dbReference type="CDD" id="cd02440">
    <property type="entry name" value="AdoMet_MTases"/>
    <property type="match status" value="1"/>
</dbReference>
<evidence type="ECO:0000313" key="2">
    <source>
        <dbReference type="EMBL" id="QZN97548.1"/>
    </source>
</evidence>
<dbReference type="SUPFAM" id="SSF53335">
    <property type="entry name" value="S-adenosyl-L-methionine-dependent methyltransferases"/>
    <property type="match status" value="1"/>
</dbReference>
<name>A0ABX9AS60_9ENTR</name>
<organism evidence="2 3">
    <name type="scientific">Symbiopectobacterium purcellii</name>
    <dbReference type="NCBI Taxonomy" id="2871826"/>
    <lineage>
        <taxon>Bacteria</taxon>
        <taxon>Pseudomonadati</taxon>
        <taxon>Pseudomonadota</taxon>
        <taxon>Gammaproteobacteria</taxon>
        <taxon>Enterobacterales</taxon>
        <taxon>Enterobacteriaceae</taxon>
    </lineage>
</organism>
<dbReference type="Pfam" id="PF08242">
    <property type="entry name" value="Methyltransf_12"/>
    <property type="match status" value="1"/>
</dbReference>
<dbReference type="GO" id="GO:0032259">
    <property type="term" value="P:methylation"/>
    <property type="evidence" value="ECO:0007669"/>
    <property type="project" value="UniProtKB-KW"/>
</dbReference>
<proteinExistence type="predicted"/>
<accession>A0ABX9AS60</accession>
<evidence type="ECO:0000313" key="3">
    <source>
        <dbReference type="Proteomes" id="UP000825886"/>
    </source>
</evidence>
<feature type="domain" description="Methyltransferase type 12" evidence="1">
    <location>
        <begin position="41"/>
        <end position="137"/>
    </location>
</feature>
<sequence>MDDFYSPVAEYYDLVARAHSEGDTVLRERLAATALNGEPILDLGAGTGRTVAAIAESVPQCDILAVEPAPAMRAVLMHRVVNDPHLRQRVTVVAEPVDKLHLPDKLGAVVAYGVLGHLCREKRQQLWQLLLPRLSAGAPIFVELLPLEKPIVLPAFPLACETVGKRHYTASLQGEPGPDDTMLLTSCWTIRGGPCPAQVIRNQSVWHTFSLAELAQETRLRAERLTAQAGVLYA</sequence>
<reference evidence="2 3" key="1">
    <citation type="submission" date="2021-08" db="EMBL/GenBank/DDBJ databases">
        <title>Culture and genomic analysis of Symbiopectobacterium purcellii sp. nov. gen. nov., isolated from the leafhopper Empoasca decipiens.</title>
        <authorList>
            <person name="Nadal-Jimenez P."/>
            <person name="Siozios S."/>
            <person name="Halliday N."/>
            <person name="Camara M."/>
            <person name="Hurst G.D.D."/>
        </authorList>
    </citation>
    <scope>NUCLEOTIDE SEQUENCE [LARGE SCALE GENOMIC DNA]</scope>
    <source>
        <strain evidence="2 3">SyEd1</strain>
    </source>
</reference>
<dbReference type="EMBL" id="CP081864">
    <property type="protein sequence ID" value="QZN97548.1"/>
    <property type="molecule type" value="Genomic_DNA"/>
</dbReference>
<dbReference type="Gene3D" id="3.40.50.150">
    <property type="entry name" value="Vaccinia Virus protein VP39"/>
    <property type="match status" value="1"/>
</dbReference>
<keyword evidence="2" id="KW-0489">Methyltransferase</keyword>
<dbReference type="RefSeq" id="WP_222160585.1">
    <property type="nucleotide sequence ID" value="NZ_CP081864.1"/>
</dbReference>
<dbReference type="InterPro" id="IPR029063">
    <property type="entry name" value="SAM-dependent_MTases_sf"/>
</dbReference>
<dbReference type="Proteomes" id="UP000825886">
    <property type="component" value="Chromosome"/>
</dbReference>
<dbReference type="InterPro" id="IPR013217">
    <property type="entry name" value="Methyltransf_12"/>
</dbReference>
<dbReference type="GO" id="GO:0008168">
    <property type="term" value="F:methyltransferase activity"/>
    <property type="evidence" value="ECO:0007669"/>
    <property type="project" value="UniProtKB-KW"/>
</dbReference>
<keyword evidence="3" id="KW-1185">Reference proteome</keyword>
<protein>
    <submittedName>
        <fullName evidence="2">Class I SAM-dependent methyltransferase</fullName>
    </submittedName>
</protein>
<gene>
    <name evidence="2" type="ORF">K6K13_09595</name>
</gene>